<evidence type="ECO:0000256" key="9">
    <source>
        <dbReference type="ARBA" id="ARBA00023315"/>
    </source>
</evidence>
<dbReference type="GO" id="GO:0016020">
    <property type="term" value="C:membrane"/>
    <property type="evidence" value="ECO:0007669"/>
    <property type="project" value="UniProtKB-SubCell"/>
</dbReference>
<dbReference type="EMBL" id="AP019300">
    <property type="protein sequence ID" value="BBH02069.1"/>
    <property type="molecule type" value="Genomic_DNA"/>
</dbReference>
<organism evidence="12">
    <name type="scientific">Prunus dulcis</name>
    <name type="common">Almond</name>
    <name type="synonym">Amygdalus dulcis</name>
    <dbReference type="NCBI Taxonomy" id="3755"/>
    <lineage>
        <taxon>Eukaryota</taxon>
        <taxon>Viridiplantae</taxon>
        <taxon>Streptophyta</taxon>
        <taxon>Embryophyta</taxon>
        <taxon>Tracheophyta</taxon>
        <taxon>Spermatophyta</taxon>
        <taxon>Magnoliopsida</taxon>
        <taxon>eudicotyledons</taxon>
        <taxon>Gunneridae</taxon>
        <taxon>Pentapetalae</taxon>
        <taxon>rosids</taxon>
        <taxon>fabids</taxon>
        <taxon>Rosales</taxon>
        <taxon>Rosaceae</taxon>
        <taxon>Amygdaloideae</taxon>
        <taxon>Amygdaleae</taxon>
        <taxon>Prunus</taxon>
    </lineage>
</organism>
<keyword evidence="7" id="KW-0443">Lipid metabolism</keyword>
<feature type="transmembrane region" description="Helical" evidence="10">
    <location>
        <begin position="221"/>
        <end position="245"/>
    </location>
</feature>
<feature type="transmembrane region" description="Helical" evidence="10">
    <location>
        <begin position="549"/>
        <end position="570"/>
    </location>
</feature>
<evidence type="ECO:0000256" key="7">
    <source>
        <dbReference type="ARBA" id="ARBA00023098"/>
    </source>
</evidence>
<feature type="transmembrane region" description="Helical" evidence="10">
    <location>
        <begin position="146"/>
        <end position="169"/>
    </location>
</feature>
<feature type="domain" description="Wax synthase" evidence="11">
    <location>
        <begin position="203"/>
        <end position="259"/>
    </location>
</feature>
<dbReference type="InterPro" id="IPR044851">
    <property type="entry name" value="Wax_synthase"/>
</dbReference>
<evidence type="ECO:0000256" key="8">
    <source>
        <dbReference type="ARBA" id="ARBA00023136"/>
    </source>
</evidence>
<name>A0A4Y1RCW8_PRUDU</name>
<feature type="transmembrane region" description="Helical" evidence="10">
    <location>
        <begin position="582"/>
        <end position="599"/>
    </location>
</feature>
<dbReference type="PANTHER" id="PTHR31595:SF57">
    <property type="entry name" value="OS04G0481900 PROTEIN"/>
    <property type="match status" value="1"/>
</dbReference>
<evidence type="ECO:0000256" key="6">
    <source>
        <dbReference type="ARBA" id="ARBA00022989"/>
    </source>
</evidence>
<evidence type="ECO:0000259" key="11">
    <source>
        <dbReference type="Pfam" id="PF13813"/>
    </source>
</evidence>
<keyword evidence="8 10" id="KW-0472">Membrane</keyword>
<feature type="transmembrane region" description="Helical" evidence="10">
    <location>
        <begin position="470"/>
        <end position="492"/>
    </location>
</feature>
<protein>
    <submittedName>
        <fullName evidence="12">Membrane bound O-acyl transferase family protein</fullName>
    </submittedName>
</protein>
<proteinExistence type="inferred from homology"/>
<feature type="transmembrane region" description="Helical" evidence="10">
    <location>
        <begin position="611"/>
        <end position="632"/>
    </location>
</feature>
<dbReference type="GO" id="GO:0008374">
    <property type="term" value="F:O-acyltransferase activity"/>
    <property type="evidence" value="ECO:0007669"/>
    <property type="project" value="InterPro"/>
</dbReference>
<feature type="transmembrane region" description="Helical" evidence="10">
    <location>
        <begin position="281"/>
        <end position="303"/>
    </location>
</feature>
<gene>
    <name evidence="12" type="ORF">Prudu_012523</name>
</gene>
<feature type="domain" description="Wax synthase" evidence="11">
    <location>
        <begin position="505"/>
        <end position="587"/>
    </location>
</feature>
<comment type="subcellular location">
    <subcellularLocation>
        <location evidence="1">Membrane</location>
        <topology evidence="1">Multi-pass membrane protein</topology>
    </subcellularLocation>
</comment>
<accession>A0A4Y1RCW8</accession>
<comment type="similarity">
    <text evidence="3">Belongs to the wax synthase family.</text>
</comment>
<dbReference type="GO" id="GO:0006629">
    <property type="term" value="P:lipid metabolic process"/>
    <property type="evidence" value="ECO:0007669"/>
    <property type="project" value="UniProtKB-KW"/>
</dbReference>
<dbReference type="AlphaFoldDB" id="A0A4Y1RCW8"/>
<evidence type="ECO:0000256" key="1">
    <source>
        <dbReference type="ARBA" id="ARBA00004141"/>
    </source>
</evidence>
<keyword evidence="5 10" id="KW-0812">Transmembrane</keyword>
<feature type="transmembrane region" description="Helical" evidence="10">
    <location>
        <begin position="371"/>
        <end position="393"/>
    </location>
</feature>
<dbReference type="PANTHER" id="PTHR31595">
    <property type="entry name" value="LONG-CHAIN-ALCOHOL O-FATTY-ACYLTRANSFERASE 3-RELATED"/>
    <property type="match status" value="1"/>
</dbReference>
<evidence type="ECO:0000256" key="4">
    <source>
        <dbReference type="ARBA" id="ARBA00022679"/>
    </source>
</evidence>
<evidence type="ECO:0000313" key="12">
    <source>
        <dbReference type="EMBL" id="BBH02069.1"/>
    </source>
</evidence>
<feature type="transmembrane region" description="Helical" evidence="10">
    <location>
        <begin position="30"/>
        <end position="48"/>
    </location>
</feature>
<feature type="transmembrane region" description="Helical" evidence="10">
    <location>
        <begin position="348"/>
        <end position="365"/>
    </location>
</feature>
<feature type="transmembrane region" description="Helical" evidence="10">
    <location>
        <begin position="55"/>
        <end position="72"/>
    </location>
</feature>
<keyword evidence="9" id="KW-0012">Acyltransferase</keyword>
<evidence type="ECO:0000256" key="10">
    <source>
        <dbReference type="SAM" id="Phobius"/>
    </source>
</evidence>
<comment type="pathway">
    <text evidence="2">Secondary metabolite biosynthesis.</text>
</comment>
<keyword evidence="4 12" id="KW-0808">Transferase</keyword>
<reference evidence="12" key="1">
    <citation type="journal article" date="2019" name="Science">
        <title>Mutation of a bHLH transcription factor allowed almond domestication.</title>
        <authorList>
            <person name="Sanchez-Perez R."/>
            <person name="Pavan S."/>
            <person name="Mazzeo R."/>
            <person name="Moldovan C."/>
            <person name="Aiese Cigliano R."/>
            <person name="Del Cueto J."/>
            <person name="Ricciardi F."/>
            <person name="Lotti C."/>
            <person name="Ricciardi L."/>
            <person name="Dicenta F."/>
            <person name="Lopez-Marques R.L."/>
            <person name="Lindberg Moller B."/>
        </authorList>
    </citation>
    <scope>NUCLEOTIDE SEQUENCE</scope>
</reference>
<dbReference type="Pfam" id="PF13813">
    <property type="entry name" value="MBOAT_2"/>
    <property type="match status" value="2"/>
</dbReference>
<evidence type="ECO:0000256" key="3">
    <source>
        <dbReference type="ARBA" id="ARBA00007282"/>
    </source>
</evidence>
<evidence type="ECO:0000256" key="5">
    <source>
        <dbReference type="ARBA" id="ARBA00022692"/>
    </source>
</evidence>
<evidence type="ECO:0000256" key="2">
    <source>
        <dbReference type="ARBA" id="ARBA00005179"/>
    </source>
</evidence>
<dbReference type="InterPro" id="IPR032805">
    <property type="entry name" value="Wax_synthase_dom"/>
</dbReference>
<keyword evidence="6 10" id="KW-1133">Transmembrane helix</keyword>
<sequence>MDGMDPNQHLSMLLLLHSSQNPKGHHQAHLSPPIFYIFIILPLNLHSFHLCGPTTFFLVWLGIFKLLLFSFIPTPPTLVQFISIACLPIKIKQNPPQKSPQNTDQNPLTPQITKTHLTNPPKTQEISLLLALVIRTYEYRPHLHPYIILALYCCHMYLGIELVLALSAVQLEPYLVHRALPFHFPSRLLGPQVEPHGHQHPTPVAYDPVRRISMRILGPRWARFLAVMSTFAVSGLMHEAIYYYLTRVSPTWEVTWFFVLHGVCVAVEVEVKKAAADRWRLHPAVSGPLTIVFLAVTGNWLFFPQLLRNGVDLKAIHEYGIMVCLSILASLCYTYFIASKIPKGKLRFFSLLPIFCLFTILPLSLSTALPAGVIALFITWVGSFKVLLFSFGLGPLSSGPPLNSLPLFIFSTCLPIKAKQGGQQHHQIAPNQKTPQNPKLPLNLPTKVLLFGILVALTDFTKYVHPNILLSQYCCMLYLFVDIIVGLSNATLRALLGVQLESPSNEPYLSTSLQDFWGRRWNLMVTNTLRHTIYKPVQLAMETFLGPKWASLPAVFVAFLVSGLMHELIFFYMTRVPPTWEVTWYFVLHGMCLVVEFGVKRALSGGRWQLHWIVSTPLTIGFVMVTATWLFFPPLVRNGVDARAIEECKELVEFMKEKLKWDGLHTV</sequence>
<feature type="transmembrane region" description="Helical" evidence="10">
    <location>
        <begin position="315"/>
        <end position="336"/>
    </location>
</feature>